<keyword evidence="8" id="KW-1185">Reference proteome</keyword>
<evidence type="ECO:0000313" key="8">
    <source>
        <dbReference type="Proteomes" id="UP001501706"/>
    </source>
</evidence>
<name>A0ABN1BI55_9BURK</name>
<comment type="similarity">
    <text evidence="6">Belongs to the heme-containing dehydratase family.</text>
</comment>
<dbReference type="InterPro" id="IPR025702">
    <property type="entry name" value="OXD"/>
</dbReference>
<organism evidence="7 8">
    <name type="scientific">Pigmentiphaga daeguensis</name>
    <dbReference type="NCBI Taxonomy" id="414049"/>
    <lineage>
        <taxon>Bacteria</taxon>
        <taxon>Pseudomonadati</taxon>
        <taxon>Pseudomonadota</taxon>
        <taxon>Betaproteobacteria</taxon>
        <taxon>Burkholderiales</taxon>
        <taxon>Alcaligenaceae</taxon>
        <taxon>Pigmentiphaga</taxon>
    </lineage>
</organism>
<gene>
    <name evidence="7" type="ORF">GCM10009097_13450</name>
</gene>
<keyword evidence="4" id="KW-0408">Iron</keyword>
<reference evidence="7 8" key="1">
    <citation type="journal article" date="2019" name="Int. J. Syst. Evol. Microbiol.">
        <title>The Global Catalogue of Microorganisms (GCM) 10K type strain sequencing project: providing services to taxonomists for standard genome sequencing and annotation.</title>
        <authorList>
            <consortium name="The Broad Institute Genomics Platform"/>
            <consortium name="The Broad Institute Genome Sequencing Center for Infectious Disease"/>
            <person name="Wu L."/>
            <person name="Ma J."/>
        </authorList>
    </citation>
    <scope>NUCLEOTIDE SEQUENCE [LARGE SCALE GENOMIC DNA]</scope>
    <source>
        <strain evidence="7 8">JCM 14330</strain>
    </source>
</reference>
<evidence type="ECO:0000256" key="2">
    <source>
        <dbReference type="ARBA" id="ARBA00022617"/>
    </source>
</evidence>
<evidence type="ECO:0000256" key="3">
    <source>
        <dbReference type="ARBA" id="ARBA00022723"/>
    </source>
</evidence>
<dbReference type="RefSeq" id="WP_343927306.1">
    <property type="nucleotide sequence ID" value="NZ_BAAAEN010000004.1"/>
</dbReference>
<protein>
    <submittedName>
        <fullName evidence="7">Phenylacetaldoxime dehydratase family protein</fullName>
    </submittedName>
</protein>
<dbReference type="Proteomes" id="UP001501706">
    <property type="component" value="Unassembled WGS sequence"/>
</dbReference>
<comment type="cofactor">
    <cofactor evidence="1">
        <name>heme b</name>
        <dbReference type="ChEBI" id="CHEBI:60344"/>
    </cofactor>
</comment>
<evidence type="ECO:0000313" key="7">
    <source>
        <dbReference type="EMBL" id="GAA0498471.1"/>
    </source>
</evidence>
<accession>A0ABN1BI55</accession>
<keyword evidence="3" id="KW-0479">Metal-binding</keyword>
<comment type="caution">
    <text evidence="7">The sequence shown here is derived from an EMBL/GenBank/DDBJ whole genome shotgun (WGS) entry which is preliminary data.</text>
</comment>
<evidence type="ECO:0000256" key="6">
    <source>
        <dbReference type="ARBA" id="ARBA00034312"/>
    </source>
</evidence>
<keyword evidence="5" id="KW-0456">Lyase</keyword>
<evidence type="ECO:0000256" key="1">
    <source>
        <dbReference type="ARBA" id="ARBA00001970"/>
    </source>
</evidence>
<keyword evidence="2" id="KW-0349">Heme</keyword>
<sequence length="356" mass="39915">MSFHIEYPRTIPARRPGDFAPAAPKFQVRWSAPVTTVVADYIAVQRQPSDLGAERAFFDRARAAFASPWGPDCFDEVRCTDEAGFANSIVIAYWVDLTRYAAWKHRDAFNGWFASPDREKEAVGHWRETLVVPYDRVETIFSEPYYRAGIARTNGCELEPMYVAGYFGAMRDRLPISAVDPLDSPHGDEAPEGGFDAGAGRRIRIDVPPNVVNIRSGQYWARAEGEQLDDYYANLQPKLDTGMAYLKDHAGTTGCLSLRSLVALDREGNELRETSKHGYFLSLAPLERWAASHKSHLDIFRHALAKRRQYGAERSVVTWHEVFVIGATPSFEYVNCHAGTGLLRFARAWGHGVASP</sequence>
<evidence type="ECO:0000256" key="4">
    <source>
        <dbReference type="ARBA" id="ARBA00023004"/>
    </source>
</evidence>
<proteinExistence type="inferred from homology"/>
<dbReference type="Pfam" id="PF13816">
    <property type="entry name" value="Dehydratase_hem"/>
    <property type="match status" value="1"/>
</dbReference>
<evidence type="ECO:0000256" key="5">
    <source>
        <dbReference type="ARBA" id="ARBA00023239"/>
    </source>
</evidence>
<dbReference type="EMBL" id="BAAAEN010000004">
    <property type="protein sequence ID" value="GAA0498471.1"/>
    <property type="molecule type" value="Genomic_DNA"/>
</dbReference>